<evidence type="ECO:0000256" key="6">
    <source>
        <dbReference type="ARBA" id="ARBA00023002"/>
    </source>
</evidence>
<dbReference type="Pfam" id="PF00317">
    <property type="entry name" value="Ribonuc_red_lgN"/>
    <property type="match status" value="1"/>
</dbReference>
<dbReference type="PANTHER" id="PTHR43371:SF1">
    <property type="entry name" value="RIBONUCLEOSIDE-DIPHOSPHATE REDUCTASE"/>
    <property type="match status" value="1"/>
</dbReference>
<gene>
    <name evidence="14" type="ORF">JJB74_23490</name>
</gene>
<evidence type="ECO:0000256" key="7">
    <source>
        <dbReference type="ARBA" id="ARBA00023116"/>
    </source>
</evidence>
<protein>
    <recommendedName>
        <fullName evidence="11">Vitamin B12-dependent ribonucleotide reductase</fullName>
        <ecNumber evidence="11">1.17.4.1</ecNumber>
    </recommendedName>
</protein>
<dbReference type="InterPro" id="IPR013344">
    <property type="entry name" value="RNR_NrdJ/NrdZ"/>
</dbReference>
<dbReference type="EMBL" id="JAEPBG010000013">
    <property type="protein sequence ID" value="MBK4737594.1"/>
    <property type="molecule type" value="Genomic_DNA"/>
</dbReference>
<evidence type="ECO:0000256" key="4">
    <source>
        <dbReference type="ARBA" id="ARBA00022634"/>
    </source>
</evidence>
<dbReference type="EC" id="1.17.4.1" evidence="11"/>
<organism evidence="14 15">
    <name type="scientific">Noviherbaspirillum pedocola</name>
    <dbReference type="NCBI Taxonomy" id="2801341"/>
    <lineage>
        <taxon>Bacteria</taxon>
        <taxon>Pseudomonadati</taxon>
        <taxon>Pseudomonadota</taxon>
        <taxon>Betaproteobacteria</taxon>
        <taxon>Burkholderiales</taxon>
        <taxon>Oxalobacteraceae</taxon>
        <taxon>Noviherbaspirillum</taxon>
    </lineage>
</organism>
<sequence>MLTAPFTEPIAQEVWQSRYRLTGHGQANEPDVFATWDRVALALSDQEAHQRDRWRKAFRGLLAHFRFLPGGRILAGAGAGHRMTLFNCFTAGNLHDSLGGIFEALAEAMITMQAGGGIGCDFSPLRPRGMEAAGSGNIASGPVSFLRIWNEACSVLTSMAPRSGAMMALLRCDHPDIETFIDAKREGADLHHFNLSVLISDAFIRAVEEDAPWRLVFPIGDRPQPEDAAICDRQWSGADKPERCLVMRTVMARELWQRLQRAAFACGDPGVVFMDRIRSEDNLRYAETISAVNPCGEVPLPPHGACNLGSINLTQFIDDAFGAHPRLKLHEIASSAALATRLLDNVIDASPFPLKAQQRCAHGCRRIGIGITGLADAFAMLGIRYGSAASLEVADTVMKTICEAAYLASTELAAERGSFPLYRSADYLAGPFIQRLPAELGDAIRARGMRNSHLLAIAPAGTISLLANNVSSGMEPVYALDGERSPRNARGETIRMPVRDHAWRLFRERHGEQAKAPDYFVEARDLSPVVQLEMQATLQPHVDQSISKTVNLPTDARFDDCSDLFLRAWRLGLKGCTMFRSRPEQPLAQGRCACP</sequence>
<dbReference type="GO" id="GO:0005524">
    <property type="term" value="F:ATP binding"/>
    <property type="evidence" value="ECO:0007669"/>
    <property type="project" value="InterPro"/>
</dbReference>
<keyword evidence="3 11" id="KW-0846">Cobalamin</keyword>
<keyword evidence="4 11" id="KW-0237">DNA synthesis</keyword>
<dbReference type="GO" id="GO:0009263">
    <property type="term" value="P:deoxyribonucleotide biosynthetic process"/>
    <property type="evidence" value="ECO:0007669"/>
    <property type="project" value="UniProtKB-KW"/>
</dbReference>
<dbReference type="Pfam" id="PF02867">
    <property type="entry name" value="Ribonuc_red_lgC"/>
    <property type="match status" value="1"/>
</dbReference>
<feature type="domain" description="Ribonucleotide reductase large subunit N-terminal" evidence="12">
    <location>
        <begin position="9"/>
        <end position="81"/>
    </location>
</feature>
<evidence type="ECO:0000256" key="1">
    <source>
        <dbReference type="ARBA" id="ARBA00001922"/>
    </source>
</evidence>
<dbReference type="GO" id="GO:0031419">
    <property type="term" value="F:cobalamin binding"/>
    <property type="evidence" value="ECO:0007669"/>
    <property type="project" value="UniProtKB-KW"/>
</dbReference>
<evidence type="ECO:0000256" key="5">
    <source>
        <dbReference type="ARBA" id="ARBA00022741"/>
    </source>
</evidence>
<dbReference type="InterPro" id="IPR013509">
    <property type="entry name" value="RNR_lsu_N"/>
</dbReference>
<evidence type="ECO:0000256" key="11">
    <source>
        <dbReference type="RuleBase" id="RU364064"/>
    </source>
</evidence>
<dbReference type="RefSeq" id="WP_200596026.1">
    <property type="nucleotide sequence ID" value="NZ_JAEPBG010000013.1"/>
</dbReference>
<comment type="cofactor">
    <cofactor evidence="1 11">
        <name>adenosylcob(III)alamin</name>
        <dbReference type="ChEBI" id="CHEBI:18408"/>
    </cofactor>
</comment>
<dbReference type="PANTHER" id="PTHR43371">
    <property type="entry name" value="VITAMIN B12-DEPENDENT RIBONUCLEOTIDE REDUCTASE"/>
    <property type="match status" value="1"/>
</dbReference>
<name>A0A934T247_9BURK</name>
<keyword evidence="8" id="KW-1015">Disulfide bond</keyword>
<dbReference type="GO" id="GO:0004748">
    <property type="term" value="F:ribonucleoside-diphosphate reductase activity, thioredoxin disulfide as acceptor"/>
    <property type="evidence" value="ECO:0007669"/>
    <property type="project" value="UniProtKB-EC"/>
</dbReference>
<evidence type="ECO:0000256" key="10">
    <source>
        <dbReference type="ARBA" id="ARBA00047754"/>
    </source>
</evidence>
<dbReference type="AlphaFoldDB" id="A0A934T247"/>
<dbReference type="PRINTS" id="PR01183">
    <property type="entry name" value="RIBORDTASEM1"/>
</dbReference>
<evidence type="ECO:0000256" key="2">
    <source>
        <dbReference type="ARBA" id="ARBA00007405"/>
    </source>
</evidence>
<reference evidence="14" key="1">
    <citation type="submission" date="2021-01" db="EMBL/GenBank/DDBJ databases">
        <title>Genome sequence of strain Noviherbaspirillum sp. DKR-6.</title>
        <authorList>
            <person name="Chaudhary D.K."/>
        </authorList>
    </citation>
    <scope>NUCLEOTIDE SEQUENCE</scope>
    <source>
        <strain evidence="14">DKR-6</strain>
    </source>
</reference>
<keyword evidence="6 11" id="KW-0560">Oxidoreductase</keyword>
<evidence type="ECO:0000256" key="3">
    <source>
        <dbReference type="ARBA" id="ARBA00022628"/>
    </source>
</evidence>
<dbReference type="InterPro" id="IPR000788">
    <property type="entry name" value="RNR_lg_C"/>
</dbReference>
<evidence type="ECO:0000259" key="12">
    <source>
        <dbReference type="Pfam" id="PF00317"/>
    </source>
</evidence>
<feature type="domain" description="Ribonucleotide reductase large subunit C-terminal" evidence="13">
    <location>
        <begin position="88"/>
        <end position="578"/>
    </location>
</feature>
<dbReference type="GO" id="GO:0071897">
    <property type="term" value="P:DNA biosynthetic process"/>
    <property type="evidence" value="ECO:0007669"/>
    <property type="project" value="UniProtKB-KW"/>
</dbReference>
<evidence type="ECO:0000313" key="15">
    <source>
        <dbReference type="Proteomes" id="UP000622890"/>
    </source>
</evidence>
<dbReference type="InterPro" id="IPR050862">
    <property type="entry name" value="RdRp_reductase_class-2"/>
</dbReference>
<dbReference type="CDD" id="cd02888">
    <property type="entry name" value="RNR_II_dimer"/>
    <property type="match status" value="1"/>
</dbReference>
<dbReference type="Gene3D" id="3.20.70.20">
    <property type="match status" value="1"/>
</dbReference>
<evidence type="ECO:0000259" key="13">
    <source>
        <dbReference type="Pfam" id="PF02867"/>
    </source>
</evidence>
<dbReference type="NCBIfam" id="TIGR02504">
    <property type="entry name" value="NrdJ_Z"/>
    <property type="match status" value="1"/>
</dbReference>
<proteinExistence type="inferred from homology"/>
<comment type="caution">
    <text evidence="14">The sequence shown here is derived from an EMBL/GenBank/DDBJ whole genome shotgun (WGS) entry which is preliminary data.</text>
</comment>
<keyword evidence="7" id="KW-0215">Deoxyribonucleotide synthesis</keyword>
<accession>A0A934T247</accession>
<keyword evidence="9 11" id="KW-0170">Cobalt</keyword>
<evidence type="ECO:0000313" key="14">
    <source>
        <dbReference type="EMBL" id="MBK4737594.1"/>
    </source>
</evidence>
<comment type="function">
    <text evidence="11">Catalyzes the reduction of ribonucleotides to deoxyribonucleotides. May function to provide a pool of deoxyribonucleotide precursors for DNA repair during oxygen limitation and/or for immediate growth after restoration of oxygen.</text>
</comment>
<comment type="catalytic activity">
    <reaction evidence="10 11">
        <text>a 2'-deoxyribonucleoside 5'-diphosphate + [thioredoxin]-disulfide + H2O = a ribonucleoside 5'-diphosphate + [thioredoxin]-dithiol</text>
        <dbReference type="Rhea" id="RHEA:23252"/>
        <dbReference type="Rhea" id="RHEA-COMP:10698"/>
        <dbReference type="Rhea" id="RHEA-COMP:10700"/>
        <dbReference type="ChEBI" id="CHEBI:15377"/>
        <dbReference type="ChEBI" id="CHEBI:29950"/>
        <dbReference type="ChEBI" id="CHEBI:50058"/>
        <dbReference type="ChEBI" id="CHEBI:57930"/>
        <dbReference type="ChEBI" id="CHEBI:73316"/>
        <dbReference type="EC" id="1.17.4.1"/>
    </reaction>
</comment>
<comment type="similarity">
    <text evidence="2 11">Belongs to the ribonucleoside diphosphate reductase class-2 family.</text>
</comment>
<dbReference type="SUPFAM" id="SSF51998">
    <property type="entry name" value="PFL-like glycyl radical enzymes"/>
    <property type="match status" value="1"/>
</dbReference>
<evidence type="ECO:0000256" key="8">
    <source>
        <dbReference type="ARBA" id="ARBA00023157"/>
    </source>
</evidence>
<dbReference type="Proteomes" id="UP000622890">
    <property type="component" value="Unassembled WGS sequence"/>
</dbReference>
<keyword evidence="5 11" id="KW-0547">Nucleotide-binding</keyword>
<evidence type="ECO:0000256" key="9">
    <source>
        <dbReference type="ARBA" id="ARBA00023285"/>
    </source>
</evidence>
<keyword evidence="15" id="KW-1185">Reference proteome</keyword>